<accession>A0A4P7XD28</accession>
<feature type="transmembrane region" description="Helical" evidence="1">
    <location>
        <begin position="6"/>
        <end position="25"/>
    </location>
</feature>
<feature type="transmembrane region" description="Helical" evidence="1">
    <location>
        <begin position="105"/>
        <end position="124"/>
    </location>
</feature>
<organism evidence="2 3">
    <name type="scientific">Hydrocarboniclastica marina</name>
    <dbReference type="NCBI Taxonomy" id="2259620"/>
    <lineage>
        <taxon>Bacteria</taxon>
        <taxon>Pseudomonadati</taxon>
        <taxon>Pseudomonadota</taxon>
        <taxon>Gammaproteobacteria</taxon>
        <taxon>Alteromonadales</taxon>
        <taxon>Alteromonadaceae</taxon>
        <taxon>Hydrocarboniclastica</taxon>
    </lineage>
</organism>
<feature type="transmembrane region" description="Helical" evidence="1">
    <location>
        <begin position="204"/>
        <end position="228"/>
    </location>
</feature>
<feature type="transmembrane region" description="Helical" evidence="1">
    <location>
        <begin position="136"/>
        <end position="156"/>
    </location>
</feature>
<keyword evidence="1" id="KW-0812">Transmembrane</keyword>
<dbReference type="EMBL" id="CP031093">
    <property type="protein sequence ID" value="QCF24769.1"/>
    <property type="molecule type" value="Genomic_DNA"/>
</dbReference>
<dbReference type="PANTHER" id="PTHR35804">
    <property type="entry name" value="LYSINE EXPORTER LYSO"/>
    <property type="match status" value="1"/>
</dbReference>
<proteinExistence type="predicted"/>
<keyword evidence="1" id="KW-1133">Transmembrane helix</keyword>
<gene>
    <name evidence="2" type="ORF">soil367_01675</name>
</gene>
<feature type="transmembrane region" description="Helical" evidence="1">
    <location>
        <begin position="32"/>
        <end position="51"/>
    </location>
</feature>
<dbReference type="RefSeq" id="WP_136546304.1">
    <property type="nucleotide sequence ID" value="NZ_CP031093.1"/>
</dbReference>
<keyword evidence="3" id="KW-1185">Reference proteome</keyword>
<evidence type="ECO:0000256" key="1">
    <source>
        <dbReference type="SAM" id="Phobius"/>
    </source>
</evidence>
<keyword evidence="1" id="KW-0472">Membrane</keyword>
<dbReference type="Proteomes" id="UP000298049">
    <property type="component" value="Chromosome"/>
</dbReference>
<evidence type="ECO:0000313" key="2">
    <source>
        <dbReference type="EMBL" id="QCF24769.1"/>
    </source>
</evidence>
<dbReference type="GO" id="GO:0005886">
    <property type="term" value="C:plasma membrane"/>
    <property type="evidence" value="ECO:0007669"/>
    <property type="project" value="TreeGrafter"/>
</dbReference>
<dbReference type="GO" id="GO:0015661">
    <property type="term" value="F:L-lysine efflux transmembrane transporter activity"/>
    <property type="evidence" value="ECO:0007669"/>
    <property type="project" value="InterPro"/>
</dbReference>
<feature type="transmembrane region" description="Helical" evidence="1">
    <location>
        <begin position="63"/>
        <end position="84"/>
    </location>
</feature>
<dbReference type="Pfam" id="PF03956">
    <property type="entry name" value="Lys_export"/>
    <property type="match status" value="1"/>
</dbReference>
<sequence>MYTGLLLVLVPLFVGYLIPVSSPTLRQWLNQGVGWLVYLILALLGLGMGAMEDLGTQLVRLSGQVILLIATLLAFNLAGLWLWARLFPLELNLPQTTAGGRRWRMLSDAALTLGAVSFGVLIGHNFGIGAEASGQWAEWTLAVLLLAIGCQLRNAGIPLRRVLLNRQGLGIALTVVFSSWLAGLLVAPFIALPWSQVLALVSGFGWYSLSAIVVGDALGPLWGGAAFLTDIGRELLALMLIPMLMRLRPAMAIGYGGATTMDFTLPVIQRSGGLEAIPLAMASGFILSLVSPVMMAVFLAWPEH</sequence>
<protein>
    <submittedName>
        <fullName evidence="2">Lysine exporter LysO family protein</fullName>
    </submittedName>
</protein>
<dbReference type="KEGG" id="hmi:soil367_01675"/>
<reference evidence="2 3" key="1">
    <citation type="submission" date="2018-07" db="EMBL/GenBank/DDBJ databases">
        <title>Marsedoiliclastica nanhaica gen. nov. sp. nov., a novel marine hydrocarbonoclastic bacterium isolated from an in-situ enriched hydrocarbon-degrading consortium in deep-sea sediment.</title>
        <authorList>
            <person name="Dong C."/>
            <person name="Ma T."/>
            <person name="Liu R."/>
            <person name="Shao Z."/>
        </authorList>
    </citation>
    <scope>NUCLEOTIDE SEQUENCE [LARGE SCALE GENOMIC DNA]</scope>
    <source>
        <strain evidence="3">soil36-7</strain>
    </source>
</reference>
<name>A0A4P7XD28_9ALTE</name>
<dbReference type="AlphaFoldDB" id="A0A4P7XD28"/>
<evidence type="ECO:0000313" key="3">
    <source>
        <dbReference type="Proteomes" id="UP000298049"/>
    </source>
</evidence>
<feature type="transmembrane region" description="Helical" evidence="1">
    <location>
        <begin position="168"/>
        <end position="192"/>
    </location>
</feature>
<dbReference type="OrthoDB" id="5451742at2"/>
<dbReference type="PANTHER" id="PTHR35804:SF1">
    <property type="entry name" value="LYSINE EXPORTER LYSO"/>
    <property type="match status" value="1"/>
</dbReference>
<dbReference type="InterPro" id="IPR005642">
    <property type="entry name" value="LysO"/>
</dbReference>
<feature type="transmembrane region" description="Helical" evidence="1">
    <location>
        <begin position="276"/>
        <end position="301"/>
    </location>
</feature>
<feature type="transmembrane region" description="Helical" evidence="1">
    <location>
        <begin position="235"/>
        <end position="256"/>
    </location>
</feature>